<proteinExistence type="predicted"/>
<dbReference type="KEGG" id="pfaa:MM59RIKEN_19170"/>
<dbReference type="InterPro" id="IPR023214">
    <property type="entry name" value="HAD_sf"/>
</dbReference>
<keyword evidence="2" id="KW-0472">Membrane</keyword>
<dbReference type="AlphaFoldDB" id="A0A810Q8L0"/>
<dbReference type="InterPro" id="IPR023299">
    <property type="entry name" value="ATPase_P-typ_cyto_dom_N"/>
</dbReference>
<feature type="region of interest" description="Disordered" evidence="1">
    <location>
        <begin position="39"/>
        <end position="107"/>
    </location>
</feature>
<dbReference type="RefSeq" id="WP_213543233.1">
    <property type="nucleotide sequence ID" value="NZ_AP023420.1"/>
</dbReference>
<feature type="transmembrane region" description="Helical" evidence="2">
    <location>
        <begin position="349"/>
        <end position="368"/>
    </location>
</feature>
<dbReference type="Gene3D" id="3.40.1110.10">
    <property type="entry name" value="Calcium-transporting ATPase, cytoplasmic domain N"/>
    <property type="match status" value="1"/>
</dbReference>
<feature type="transmembrane region" description="Helical" evidence="2">
    <location>
        <begin position="675"/>
        <end position="695"/>
    </location>
</feature>
<feature type="transmembrane region" description="Helical" evidence="2">
    <location>
        <begin position="183"/>
        <end position="201"/>
    </location>
</feature>
<feature type="transmembrane region" description="Helical" evidence="2">
    <location>
        <begin position="649"/>
        <end position="669"/>
    </location>
</feature>
<keyword evidence="2" id="KW-0812">Transmembrane</keyword>
<organism evidence="3 4">
    <name type="scientific">Pusillibacter faecalis</name>
    <dbReference type="NCBI Taxonomy" id="2714358"/>
    <lineage>
        <taxon>Bacteria</taxon>
        <taxon>Bacillati</taxon>
        <taxon>Bacillota</taxon>
        <taxon>Clostridia</taxon>
        <taxon>Eubacteriales</taxon>
        <taxon>Oscillospiraceae</taxon>
        <taxon>Pusillibacter</taxon>
    </lineage>
</organism>
<feature type="transmembrane region" description="Helical" evidence="2">
    <location>
        <begin position="253"/>
        <end position="273"/>
    </location>
</feature>
<name>A0A810Q8L0_9FIRM</name>
<feature type="compositionally biased region" description="Acidic residues" evidence="1">
    <location>
        <begin position="152"/>
        <end position="167"/>
    </location>
</feature>
<feature type="transmembrane region" description="Helical" evidence="2">
    <location>
        <begin position="380"/>
        <end position="402"/>
    </location>
</feature>
<feature type="region of interest" description="Disordered" evidence="1">
    <location>
        <begin position="135"/>
        <end position="174"/>
    </location>
</feature>
<accession>A0A810Q8L0</accession>
<dbReference type="Gene3D" id="3.40.50.1000">
    <property type="entry name" value="HAD superfamily/HAD-like"/>
    <property type="match status" value="1"/>
</dbReference>
<dbReference type="Proteomes" id="UP000679848">
    <property type="component" value="Chromosome"/>
</dbReference>
<protein>
    <submittedName>
        <fullName evidence="3">Uncharacterized protein</fullName>
    </submittedName>
</protein>
<dbReference type="EMBL" id="AP023420">
    <property type="protein sequence ID" value="BCK84598.1"/>
    <property type="molecule type" value="Genomic_DNA"/>
</dbReference>
<feature type="compositionally biased region" description="Low complexity" evidence="1">
    <location>
        <begin position="73"/>
        <end position="83"/>
    </location>
</feature>
<evidence type="ECO:0000256" key="1">
    <source>
        <dbReference type="SAM" id="MobiDB-lite"/>
    </source>
</evidence>
<keyword evidence="2" id="KW-1133">Transmembrane helix</keyword>
<evidence type="ECO:0000313" key="4">
    <source>
        <dbReference type="Proteomes" id="UP000679848"/>
    </source>
</evidence>
<gene>
    <name evidence="3" type="ORF">MM59RIKEN_19170</name>
</gene>
<evidence type="ECO:0000313" key="3">
    <source>
        <dbReference type="EMBL" id="BCK84598.1"/>
    </source>
</evidence>
<evidence type="ECO:0000256" key="2">
    <source>
        <dbReference type="SAM" id="Phobius"/>
    </source>
</evidence>
<feature type="transmembrane region" description="Helical" evidence="2">
    <location>
        <begin position="279"/>
        <end position="298"/>
    </location>
</feature>
<reference evidence="3" key="1">
    <citation type="submission" date="2020-09" db="EMBL/GenBank/DDBJ databases">
        <title>New species isolated from human feces.</title>
        <authorList>
            <person name="Kitahara M."/>
            <person name="Shigeno Y."/>
            <person name="Shime M."/>
            <person name="Matsumoto Y."/>
            <person name="Nakamura S."/>
            <person name="Motooka D."/>
            <person name="Fukuoka S."/>
            <person name="Nishikawa H."/>
            <person name="Benno Y."/>
        </authorList>
    </citation>
    <scope>NUCLEOTIDE SEQUENCE</scope>
    <source>
        <strain evidence="3">MM59</strain>
    </source>
</reference>
<feature type="transmembrane region" description="Helical" evidence="2">
    <location>
        <begin position="221"/>
        <end position="241"/>
    </location>
</feature>
<dbReference type="GO" id="GO:0000166">
    <property type="term" value="F:nucleotide binding"/>
    <property type="evidence" value="ECO:0007669"/>
    <property type="project" value="InterPro"/>
</dbReference>
<keyword evidence="4" id="KW-1185">Reference proteome</keyword>
<sequence>MSNQDPKIEEGLTGVPASGEEFSLEEILAEYGGSLEQVLLRETEEATGEEAASREASALPTPTPPAAEKQTVPSPAAQAAAPAPKEPAPEESAGEPEIPPPPHPITLEDVVGVTVDAVMEEGRREPFLSPRRSLFSRRPLEETEELPSAPELEPEPEPETIGPEEEPREAAEEYRRAWHSRRASLLPAFLVALIAAAPLAAERYGVSLPIWNGNLQVQSLFFLACLMIECLLCHHVFAKGISTLLRKRCVGELLAAAASVVAVGDCMVCLLQPDRTAATPYGAAACLLLAFAQWGVSLESRGMYDTFRIAAMDDEPPYLVTDTERGACKQRGALPGFYTTAMRDSAATLWQTVLLPVILVASLVFAGLTSLGEGQSADFLLNWSATLCAGATCTLPLCWALPWAKLARHLQKVGCAVAGWSGAEKISRRRGMILTDTDLFPPGTIQLNGIKVYGEERRKVASYAAAMARRAGSGLERLFDGFLRSEGGGPWENVDDFSFYEEGGWSAAIHGESVLMGTASFMRKMEVRLPGDINLKTGIFLAVDHQLIAVFAVKYNPAENVDFALRMMRRSRIMPILASRDPNITPALLKRKFRKGVRVEYPDLASRVALSEAEQDRDLPRALLFREGLLPYAETVVGSRRMCKAVRRAAAISLAGSAAGVLLAFYLLIQGAYDLLNPFALMVFLLLWVLPVVLISDWAGRY</sequence>